<evidence type="ECO:0000256" key="1">
    <source>
        <dbReference type="ARBA" id="ARBA00001947"/>
    </source>
</evidence>
<dbReference type="PANTHER" id="PTHR42813">
    <property type="entry name" value="ZINC-TYPE ALCOHOL DEHYDROGENASE-LIKE"/>
    <property type="match status" value="1"/>
</dbReference>
<dbReference type="InterPro" id="IPR011032">
    <property type="entry name" value="GroES-like_sf"/>
</dbReference>
<comment type="cofactor">
    <cofactor evidence="1">
        <name>Zn(2+)</name>
        <dbReference type="ChEBI" id="CHEBI:29105"/>
    </cofactor>
</comment>
<evidence type="ECO:0000313" key="6">
    <source>
        <dbReference type="EMBL" id="KJA17432.1"/>
    </source>
</evidence>
<dbReference type="GO" id="GO:0046872">
    <property type="term" value="F:metal ion binding"/>
    <property type="evidence" value="ECO:0007669"/>
    <property type="project" value="UniProtKB-KW"/>
</dbReference>
<dbReference type="Pfam" id="PF08240">
    <property type="entry name" value="ADH_N"/>
    <property type="match status" value="1"/>
</dbReference>
<dbReference type="SUPFAM" id="SSF51735">
    <property type="entry name" value="NAD(P)-binding Rossmann-fold domains"/>
    <property type="match status" value="1"/>
</dbReference>
<proteinExistence type="predicted"/>
<dbReference type="PANTHER" id="PTHR42813:SF2">
    <property type="entry name" value="DEHYDROGENASE, ZINC-CONTAINING, PUTATIVE (AFU_ORTHOLOGUE AFUA_2G02810)-RELATED"/>
    <property type="match status" value="1"/>
</dbReference>
<evidence type="ECO:0000259" key="5">
    <source>
        <dbReference type="Pfam" id="PF08240"/>
    </source>
</evidence>
<dbReference type="SUPFAM" id="SSF50129">
    <property type="entry name" value="GroES-like"/>
    <property type="match status" value="1"/>
</dbReference>
<organism evidence="6 7">
    <name type="scientific">Hypholoma sublateritium (strain FD-334 SS-4)</name>
    <dbReference type="NCBI Taxonomy" id="945553"/>
    <lineage>
        <taxon>Eukaryota</taxon>
        <taxon>Fungi</taxon>
        <taxon>Dikarya</taxon>
        <taxon>Basidiomycota</taxon>
        <taxon>Agaricomycotina</taxon>
        <taxon>Agaricomycetes</taxon>
        <taxon>Agaricomycetidae</taxon>
        <taxon>Agaricales</taxon>
        <taxon>Agaricineae</taxon>
        <taxon>Strophariaceae</taxon>
        <taxon>Hypholoma</taxon>
    </lineage>
</organism>
<name>A0A0D2KRY6_HYPSF</name>
<dbReference type="Pfam" id="PF00107">
    <property type="entry name" value="ADH_zinc_N"/>
    <property type="match status" value="1"/>
</dbReference>
<gene>
    <name evidence="6" type="ORF">HYPSUDRAFT_46363</name>
</gene>
<evidence type="ECO:0000256" key="2">
    <source>
        <dbReference type="ARBA" id="ARBA00022723"/>
    </source>
</evidence>
<keyword evidence="3" id="KW-0862">Zinc</keyword>
<evidence type="ECO:0000259" key="4">
    <source>
        <dbReference type="Pfam" id="PF00107"/>
    </source>
</evidence>
<dbReference type="OMA" id="CLNREFM"/>
<accession>A0A0D2KRY6</accession>
<dbReference type="Gene3D" id="3.40.50.720">
    <property type="entry name" value="NAD(P)-binding Rossmann-like Domain"/>
    <property type="match status" value="1"/>
</dbReference>
<dbReference type="InterPro" id="IPR013154">
    <property type="entry name" value="ADH-like_N"/>
</dbReference>
<dbReference type="EMBL" id="KN817603">
    <property type="protein sequence ID" value="KJA17432.1"/>
    <property type="molecule type" value="Genomic_DNA"/>
</dbReference>
<dbReference type="STRING" id="945553.A0A0D2KRY6"/>
<dbReference type="Proteomes" id="UP000054270">
    <property type="component" value="Unassembled WGS sequence"/>
</dbReference>
<evidence type="ECO:0000256" key="3">
    <source>
        <dbReference type="ARBA" id="ARBA00022833"/>
    </source>
</evidence>
<dbReference type="AlphaFoldDB" id="A0A0D2KRY6"/>
<feature type="domain" description="Alcohol dehydrogenase-like C-terminal" evidence="4">
    <location>
        <begin position="272"/>
        <end position="392"/>
    </location>
</feature>
<keyword evidence="2" id="KW-0479">Metal-binding</keyword>
<protein>
    <submittedName>
        <fullName evidence="6">Uncharacterized protein</fullName>
    </submittedName>
</protein>
<dbReference type="InterPro" id="IPR013149">
    <property type="entry name" value="ADH-like_C"/>
</dbReference>
<feature type="domain" description="Alcohol dehydrogenase-like N-terminal" evidence="5">
    <location>
        <begin position="38"/>
        <end position="151"/>
    </location>
</feature>
<reference evidence="7" key="1">
    <citation type="submission" date="2014-04" db="EMBL/GenBank/DDBJ databases">
        <title>Evolutionary Origins and Diversification of the Mycorrhizal Mutualists.</title>
        <authorList>
            <consortium name="DOE Joint Genome Institute"/>
            <consortium name="Mycorrhizal Genomics Consortium"/>
            <person name="Kohler A."/>
            <person name="Kuo A."/>
            <person name="Nagy L.G."/>
            <person name="Floudas D."/>
            <person name="Copeland A."/>
            <person name="Barry K.W."/>
            <person name="Cichocki N."/>
            <person name="Veneault-Fourrey C."/>
            <person name="LaButti K."/>
            <person name="Lindquist E.A."/>
            <person name="Lipzen A."/>
            <person name="Lundell T."/>
            <person name="Morin E."/>
            <person name="Murat C."/>
            <person name="Riley R."/>
            <person name="Ohm R."/>
            <person name="Sun H."/>
            <person name="Tunlid A."/>
            <person name="Henrissat B."/>
            <person name="Grigoriev I.V."/>
            <person name="Hibbett D.S."/>
            <person name="Martin F."/>
        </authorList>
    </citation>
    <scope>NUCLEOTIDE SEQUENCE [LARGE SCALE GENOMIC DNA]</scope>
    <source>
        <strain evidence="7">FD-334 SS-4</strain>
    </source>
</reference>
<sequence length="440" mass="46901">MSANATFSPAGQQKAIRWYPPSYDIRVESIPFPTIQDPDDVIVKVKLAALCGSDLHVYRGHSGIEKDHTCGHEFIGEVIELGSSYGAVSAKGRPALYSNLKVGDKVVSPFTVNCGECHVCRLGYTGRCPEGALFGSPALEGGQAQFIRVPKGGGTLFNLSNPSTWSSGLPQEDRAKALTGFADSSLLLLADILPTGVFAALQALNHPKVAPVITGKPWPLCFSQDVVGLGNEVDFTQEDKLLTIGIVGLGPVGICAAVSILDALSTRQLPYRIVAIDLVESRRDKMKAVYAAVGADGKGNGEFVVCSVEEAKIQVKEWTNGVGCTAVLEIVGHADALALAYDLVRAFGVIVSVGVHGGDLLPLTGRQCYNKNVSLDFGRCPARAMFPLAFDLLVKRQDVFGGVGTEASLIDKIVDFKQAAACYDEFDKNKVGKVIFDPWK</sequence>
<dbReference type="Gene3D" id="3.90.180.10">
    <property type="entry name" value="Medium-chain alcohol dehydrogenases, catalytic domain"/>
    <property type="match status" value="1"/>
</dbReference>
<keyword evidence="7" id="KW-1185">Reference proteome</keyword>
<dbReference type="OrthoDB" id="3941538at2759"/>
<dbReference type="InterPro" id="IPR036291">
    <property type="entry name" value="NAD(P)-bd_dom_sf"/>
</dbReference>
<evidence type="ECO:0000313" key="7">
    <source>
        <dbReference type="Proteomes" id="UP000054270"/>
    </source>
</evidence>